<organism evidence="2 4">
    <name type="scientific">Medicago truncatula</name>
    <name type="common">Barrel medic</name>
    <name type="synonym">Medicago tribuloides</name>
    <dbReference type="NCBI Taxonomy" id="3880"/>
    <lineage>
        <taxon>Eukaryota</taxon>
        <taxon>Viridiplantae</taxon>
        <taxon>Streptophyta</taxon>
        <taxon>Embryophyta</taxon>
        <taxon>Tracheophyta</taxon>
        <taxon>Spermatophyta</taxon>
        <taxon>Magnoliopsida</taxon>
        <taxon>eudicotyledons</taxon>
        <taxon>Gunneridae</taxon>
        <taxon>Pentapetalae</taxon>
        <taxon>rosids</taxon>
        <taxon>fabids</taxon>
        <taxon>Fabales</taxon>
        <taxon>Fabaceae</taxon>
        <taxon>Papilionoideae</taxon>
        <taxon>50 kb inversion clade</taxon>
        <taxon>NPAAA clade</taxon>
        <taxon>Hologalegina</taxon>
        <taxon>IRL clade</taxon>
        <taxon>Trifolieae</taxon>
        <taxon>Medicago</taxon>
    </lineage>
</organism>
<accession>A0A072UUS5</accession>
<evidence type="ECO:0000256" key="1">
    <source>
        <dbReference type="SAM" id="MobiDB-lite"/>
    </source>
</evidence>
<dbReference type="EMBL" id="CM001220">
    <property type="protein sequence ID" value="KEH29630.1"/>
    <property type="molecule type" value="Genomic_DNA"/>
</dbReference>
<feature type="compositionally biased region" description="Basic and acidic residues" evidence="1">
    <location>
        <begin position="90"/>
        <end position="101"/>
    </location>
</feature>
<protein>
    <submittedName>
        <fullName evidence="2 3">Uncharacterized protein</fullName>
    </submittedName>
</protein>
<evidence type="ECO:0000313" key="4">
    <source>
        <dbReference type="Proteomes" id="UP000002051"/>
    </source>
</evidence>
<name>A0A072UUS5_MEDTR</name>
<keyword evidence="4" id="KW-1185">Reference proteome</keyword>
<dbReference type="Proteomes" id="UP000002051">
    <property type="component" value="Chromosome 4"/>
</dbReference>
<proteinExistence type="predicted"/>
<dbReference type="AlphaFoldDB" id="A0A072UUS5"/>
<feature type="region of interest" description="Disordered" evidence="1">
    <location>
        <begin position="72"/>
        <end position="113"/>
    </location>
</feature>
<feature type="compositionally biased region" description="Basic residues" evidence="1">
    <location>
        <begin position="147"/>
        <end position="163"/>
    </location>
</feature>
<gene>
    <name evidence="2" type="ordered locus">MTR_4g046607</name>
</gene>
<evidence type="ECO:0000313" key="2">
    <source>
        <dbReference type="EMBL" id="KEH29630.1"/>
    </source>
</evidence>
<sequence>MYSLPTLSSLYPKLKKRKVKRLLMRSLTCWGIIAVKATNKNHEDSPEDGSRLQRLARGATILFARISCFSTGANPPPSLELKQTSNKNVRPREFQEGDSMPKKVLPFQPDSRSKWTPNYEGSCAMTFPTLDGDKLTRPVNTGSVKKYSVKHKSSISRKPKNAA</sequence>
<dbReference type="HOGENOM" id="CLU_1629539_0_0_1"/>
<reference evidence="2 4" key="2">
    <citation type="journal article" date="2014" name="BMC Genomics">
        <title>An improved genome release (version Mt4.0) for the model legume Medicago truncatula.</title>
        <authorList>
            <person name="Tang H."/>
            <person name="Krishnakumar V."/>
            <person name="Bidwell S."/>
            <person name="Rosen B."/>
            <person name="Chan A."/>
            <person name="Zhou S."/>
            <person name="Gentzbittel L."/>
            <person name="Childs K.L."/>
            <person name="Yandell M."/>
            <person name="Gundlach H."/>
            <person name="Mayer K.F."/>
            <person name="Schwartz D.C."/>
            <person name="Town C.D."/>
        </authorList>
    </citation>
    <scope>GENOME REANNOTATION</scope>
    <source>
        <strain evidence="2">A17</strain>
        <strain evidence="3 4">cv. Jemalong A17</strain>
    </source>
</reference>
<feature type="region of interest" description="Disordered" evidence="1">
    <location>
        <begin position="126"/>
        <end position="163"/>
    </location>
</feature>
<evidence type="ECO:0000313" key="3">
    <source>
        <dbReference type="EnsemblPlants" id="KEH29630"/>
    </source>
</evidence>
<reference evidence="3" key="3">
    <citation type="submission" date="2015-04" db="UniProtKB">
        <authorList>
            <consortium name="EnsemblPlants"/>
        </authorList>
    </citation>
    <scope>IDENTIFICATION</scope>
    <source>
        <strain evidence="3">cv. Jemalong A17</strain>
    </source>
</reference>
<reference evidence="2 4" key="1">
    <citation type="journal article" date="2011" name="Nature">
        <title>The Medicago genome provides insight into the evolution of rhizobial symbioses.</title>
        <authorList>
            <person name="Young N.D."/>
            <person name="Debelle F."/>
            <person name="Oldroyd G.E."/>
            <person name="Geurts R."/>
            <person name="Cannon S.B."/>
            <person name="Udvardi M.K."/>
            <person name="Benedito V.A."/>
            <person name="Mayer K.F."/>
            <person name="Gouzy J."/>
            <person name="Schoof H."/>
            <person name="Van de Peer Y."/>
            <person name="Proost S."/>
            <person name="Cook D.R."/>
            <person name="Meyers B.C."/>
            <person name="Spannagl M."/>
            <person name="Cheung F."/>
            <person name="De Mita S."/>
            <person name="Krishnakumar V."/>
            <person name="Gundlach H."/>
            <person name="Zhou S."/>
            <person name="Mudge J."/>
            <person name="Bharti A.K."/>
            <person name="Murray J.D."/>
            <person name="Naoumkina M.A."/>
            <person name="Rosen B."/>
            <person name="Silverstein K.A."/>
            <person name="Tang H."/>
            <person name="Rombauts S."/>
            <person name="Zhao P.X."/>
            <person name="Zhou P."/>
            <person name="Barbe V."/>
            <person name="Bardou P."/>
            <person name="Bechner M."/>
            <person name="Bellec A."/>
            <person name="Berger A."/>
            <person name="Berges H."/>
            <person name="Bidwell S."/>
            <person name="Bisseling T."/>
            <person name="Choisne N."/>
            <person name="Couloux A."/>
            <person name="Denny R."/>
            <person name="Deshpande S."/>
            <person name="Dai X."/>
            <person name="Doyle J.J."/>
            <person name="Dudez A.M."/>
            <person name="Farmer A.D."/>
            <person name="Fouteau S."/>
            <person name="Franken C."/>
            <person name="Gibelin C."/>
            <person name="Gish J."/>
            <person name="Goldstein S."/>
            <person name="Gonzalez A.J."/>
            <person name="Green P.J."/>
            <person name="Hallab A."/>
            <person name="Hartog M."/>
            <person name="Hua A."/>
            <person name="Humphray S.J."/>
            <person name="Jeong D.H."/>
            <person name="Jing Y."/>
            <person name="Jocker A."/>
            <person name="Kenton S.M."/>
            <person name="Kim D.J."/>
            <person name="Klee K."/>
            <person name="Lai H."/>
            <person name="Lang C."/>
            <person name="Lin S."/>
            <person name="Macmil S.L."/>
            <person name="Magdelenat G."/>
            <person name="Matthews L."/>
            <person name="McCorrison J."/>
            <person name="Monaghan E.L."/>
            <person name="Mun J.H."/>
            <person name="Najar F.Z."/>
            <person name="Nicholson C."/>
            <person name="Noirot C."/>
            <person name="O'Bleness M."/>
            <person name="Paule C.R."/>
            <person name="Poulain J."/>
            <person name="Prion F."/>
            <person name="Qin B."/>
            <person name="Qu C."/>
            <person name="Retzel E.F."/>
            <person name="Riddle C."/>
            <person name="Sallet E."/>
            <person name="Samain S."/>
            <person name="Samson N."/>
            <person name="Sanders I."/>
            <person name="Saurat O."/>
            <person name="Scarpelli C."/>
            <person name="Schiex T."/>
            <person name="Segurens B."/>
            <person name="Severin A.J."/>
            <person name="Sherrier D.J."/>
            <person name="Shi R."/>
            <person name="Sims S."/>
            <person name="Singer S.R."/>
            <person name="Sinharoy S."/>
            <person name="Sterck L."/>
            <person name="Viollet A."/>
            <person name="Wang B.B."/>
            <person name="Wang K."/>
            <person name="Wang M."/>
            <person name="Wang X."/>
            <person name="Warfsmann J."/>
            <person name="Weissenbach J."/>
            <person name="White D.D."/>
            <person name="White J.D."/>
            <person name="Wiley G.B."/>
            <person name="Wincker P."/>
            <person name="Xing Y."/>
            <person name="Yang L."/>
            <person name="Yao Z."/>
            <person name="Ying F."/>
            <person name="Zhai J."/>
            <person name="Zhou L."/>
            <person name="Zuber A."/>
            <person name="Denarie J."/>
            <person name="Dixon R.A."/>
            <person name="May G.D."/>
            <person name="Schwartz D.C."/>
            <person name="Rogers J."/>
            <person name="Quetier F."/>
            <person name="Town C.D."/>
            <person name="Roe B.A."/>
        </authorList>
    </citation>
    <scope>NUCLEOTIDE SEQUENCE [LARGE SCALE GENOMIC DNA]</scope>
    <source>
        <strain evidence="2">A17</strain>
        <strain evidence="3 4">cv. Jemalong A17</strain>
    </source>
</reference>
<dbReference type="EnsemblPlants" id="KEH29630">
    <property type="protein sequence ID" value="KEH29630"/>
    <property type="gene ID" value="MTR_4g046607"/>
</dbReference>